<protein>
    <submittedName>
        <fullName evidence="2">Uncharacterized protein</fullName>
    </submittedName>
</protein>
<evidence type="ECO:0000256" key="1">
    <source>
        <dbReference type="SAM" id="Phobius"/>
    </source>
</evidence>
<dbReference type="AlphaFoldDB" id="I4BTV6"/>
<dbReference type="STRING" id="891968.Anamo_0040"/>
<dbReference type="Proteomes" id="UP000006061">
    <property type="component" value="Chromosome"/>
</dbReference>
<evidence type="ECO:0000313" key="2">
    <source>
        <dbReference type="EMBL" id="AFM20713.1"/>
    </source>
</evidence>
<proteinExistence type="predicted"/>
<keyword evidence="1" id="KW-1133">Transmembrane helix</keyword>
<evidence type="ECO:0000313" key="3">
    <source>
        <dbReference type="Proteomes" id="UP000006061"/>
    </source>
</evidence>
<reference evidence="3" key="1">
    <citation type="journal article" date="2013" name="Stand. Genomic Sci.">
        <title>Complete genome sequence of the moderate thermophile Anaerobaculum mobile type strain (NGA(T)).</title>
        <authorList>
            <person name="Mavromatis K."/>
            <person name="Stackebrandt E."/>
            <person name="Held B."/>
            <person name="Lapidus A."/>
            <person name="Nolan M."/>
            <person name="Lucas S."/>
            <person name="Hammon N."/>
            <person name="Deshpande S."/>
            <person name="Cheng J.F."/>
            <person name="Tapia R."/>
            <person name="Goodwin L.A."/>
            <person name="Pitluck S."/>
            <person name="Liolios K."/>
            <person name="Pagani I."/>
            <person name="Ivanova N."/>
            <person name="Mikhailova N."/>
            <person name="Huntemann M."/>
            <person name="Pati A."/>
            <person name="Chen A."/>
            <person name="Palaniappan K."/>
            <person name="Land M."/>
            <person name="Rohde M."/>
            <person name="Spring S."/>
            <person name="Goker M."/>
            <person name="Woyke T."/>
            <person name="Detter J.C."/>
            <person name="Bristow J."/>
            <person name="Eisen J.A."/>
            <person name="Markowitz V."/>
            <person name="Hugenholtz P."/>
            <person name="Klenk H.P."/>
            <person name="Kyrpides N.C."/>
        </authorList>
    </citation>
    <scope>NUCLEOTIDE SEQUENCE</scope>
    <source>
        <strain evidence="3">ATCC BAA-54 / DSM 13181 / NGA</strain>
    </source>
</reference>
<dbReference type="HOGENOM" id="CLU_2713538_0_0_0"/>
<name>I4BTV6_ACEMN</name>
<keyword evidence="3" id="KW-1185">Reference proteome</keyword>
<keyword evidence="1" id="KW-0472">Membrane</keyword>
<dbReference type="KEGG" id="amo:Anamo_0040"/>
<dbReference type="EMBL" id="CP003198">
    <property type="protein sequence ID" value="AFM20713.1"/>
    <property type="molecule type" value="Genomic_DNA"/>
</dbReference>
<gene>
    <name evidence="2" type="ordered locus">Anamo_0040</name>
</gene>
<organism evidence="2 3">
    <name type="scientific">Acetomicrobium mobile (strain ATCC BAA-54 / DSM 13181 / JCM 12221 / NGA)</name>
    <name type="common">Anaerobaculum mobile</name>
    <dbReference type="NCBI Taxonomy" id="891968"/>
    <lineage>
        <taxon>Bacteria</taxon>
        <taxon>Thermotogati</taxon>
        <taxon>Synergistota</taxon>
        <taxon>Synergistia</taxon>
        <taxon>Synergistales</taxon>
        <taxon>Acetomicrobiaceae</taxon>
        <taxon>Acetomicrobium</taxon>
    </lineage>
</organism>
<sequence precursor="true">MIGSTFLRSVKIRSRLFVLLIVLIVANVGTSWYLLESMRGQKGSIEPSRLQVKRKQKATYWLWVRGKINRQR</sequence>
<accession>I4BTV6</accession>
<keyword evidence="1" id="KW-0812">Transmembrane</keyword>
<feature type="transmembrane region" description="Helical" evidence="1">
    <location>
        <begin position="16"/>
        <end position="35"/>
    </location>
</feature>